<dbReference type="OrthoDB" id="393864at2"/>
<keyword evidence="1" id="KW-1003">Cell membrane</keyword>
<gene>
    <name evidence="3" type="ORF">DNK47_03220</name>
</gene>
<dbReference type="InterPro" id="IPR009003">
    <property type="entry name" value="Peptidase_S1_PA"/>
</dbReference>
<sequence length="498" mass="57531">MSAMNWKHGTALVSSIIGSFVGIKKLITNNESLIVPPQSVVNNTEQIHGFVNSYSDTEQVTTDLSTSETNSFNFQNYPQDQVPELTDNVPKIIPGETFWYWGSEYTPEKQRKNREEAEKIYKILNDYTFQIYMPCGWGTGWILDYQIPEGDKYPTKWYIATNAHVIWRLNFLENTYKQLTPKWDKWVQYLRNEGKYKDEYIQVKNYKGPVRDTCKSIERTGYMDLNLSKQDTGMSRKADHGGISLGEMEEPKLFFSAFNFLGKDSPAGRNHFADFAVLEITFTNEDVAKRVTDNFAIKYKERPQDVIDVFSPPIERKYQTKEGEELWRALQRENNNYYLLGYGRGAKDKWTYTKNWDEQKSIASHLAGFTPAQKVSHWGYTSVPFKWQGEEYKEFGHFYRLEHNPVKPGASGGLYVDGQGRAVGVVIITGGNSSWAQPFRSYGTTEEREGMVTPQYDLILGVEGQTNYYKKQVEEYILKKGGKTWLSQRGNWTVPVEI</sequence>
<comment type="caution">
    <text evidence="3">The sequence shown here is derived from an EMBL/GenBank/DDBJ whole genome shotgun (WGS) entry which is preliminary data.</text>
</comment>
<dbReference type="Pfam" id="PF01732">
    <property type="entry name" value="Mycop_pep_DUF31"/>
    <property type="match status" value="1"/>
</dbReference>
<feature type="domain" description="DUF31" evidence="2">
    <location>
        <begin position="138"/>
        <end position="426"/>
    </location>
</feature>
<protein>
    <recommendedName>
        <fullName evidence="2">DUF31 domain-containing protein</fullName>
    </recommendedName>
</protein>
<evidence type="ECO:0000256" key="1">
    <source>
        <dbReference type="ARBA" id="ARBA00022475"/>
    </source>
</evidence>
<dbReference type="InterPro" id="IPR022382">
    <property type="entry name" value="Mycoplasma_peptidase_DUF31"/>
</dbReference>
<evidence type="ECO:0000259" key="2">
    <source>
        <dbReference type="Pfam" id="PF01732"/>
    </source>
</evidence>
<keyword evidence="4" id="KW-1185">Reference proteome</keyword>
<evidence type="ECO:0000313" key="4">
    <source>
        <dbReference type="Proteomes" id="UP000249762"/>
    </source>
</evidence>
<dbReference type="NCBIfam" id="NF045841">
    <property type="entry name" value="Ig_SerProt_MIP"/>
    <property type="match status" value="1"/>
</dbReference>
<proteinExistence type="predicted"/>
<accession>A0A328PUK1</accession>
<name>A0A328PUK1_9MOLU</name>
<dbReference type="PRINTS" id="PR00840">
    <property type="entry name" value="Y06768FAMILY"/>
</dbReference>
<evidence type="ECO:0000313" key="3">
    <source>
        <dbReference type="EMBL" id="RAO94779.1"/>
    </source>
</evidence>
<organism evidence="3 4">
    <name type="scientific">Mycoplasma wenyonii</name>
    <dbReference type="NCBI Taxonomy" id="65123"/>
    <lineage>
        <taxon>Bacteria</taxon>
        <taxon>Bacillati</taxon>
        <taxon>Mycoplasmatota</taxon>
        <taxon>Mollicutes</taxon>
        <taxon>Mycoplasmataceae</taxon>
        <taxon>Mycoplasma</taxon>
    </lineage>
</organism>
<dbReference type="AlphaFoldDB" id="A0A328PUK1"/>
<dbReference type="SUPFAM" id="SSF50494">
    <property type="entry name" value="Trypsin-like serine proteases"/>
    <property type="match status" value="1"/>
</dbReference>
<dbReference type="EMBL" id="QKVO01000024">
    <property type="protein sequence ID" value="RAO94779.1"/>
    <property type="molecule type" value="Genomic_DNA"/>
</dbReference>
<dbReference type="InterPro" id="IPR022381">
    <property type="entry name" value="Uncharacterised_MG067"/>
</dbReference>
<reference evidence="4" key="1">
    <citation type="submission" date="2018-06" db="EMBL/GenBank/DDBJ databases">
        <authorList>
            <person name="Martinez Ocampo F."/>
            <person name="Quiroz Castaneda R.E."/>
            <person name="Rojas Lopez X."/>
        </authorList>
    </citation>
    <scope>NUCLEOTIDE SEQUENCE [LARGE SCALE GENOMIC DNA]</scope>
    <source>
        <strain evidence="4">INIFAP02</strain>
    </source>
</reference>
<keyword evidence="1" id="KW-0472">Membrane</keyword>
<dbReference type="Proteomes" id="UP000249762">
    <property type="component" value="Unassembled WGS sequence"/>
</dbReference>
<dbReference type="RefSeq" id="WP_112665905.1">
    <property type="nucleotide sequence ID" value="NZ_QKVO01000024.1"/>
</dbReference>